<evidence type="ECO:0000313" key="2">
    <source>
        <dbReference type="EMBL" id="ERJ19691.1"/>
    </source>
</evidence>
<dbReference type="Proteomes" id="UP000006242">
    <property type="component" value="Unassembled WGS sequence"/>
</dbReference>
<accession>U2E7H6</accession>
<dbReference type="RefSeq" id="WP_021031528.1">
    <property type="nucleotide sequence ID" value="NZ_AFNV02000008.1"/>
</dbReference>
<dbReference type="eggNOG" id="ENOG502Z9NV">
    <property type="taxonomic scope" value="Bacteria"/>
</dbReference>
<evidence type="ECO:0000259" key="1">
    <source>
        <dbReference type="SMART" id="SM00953"/>
    </source>
</evidence>
<evidence type="ECO:0000313" key="3">
    <source>
        <dbReference type="Proteomes" id="UP000006242"/>
    </source>
</evidence>
<dbReference type="InterPro" id="IPR014914">
    <property type="entry name" value="RES_dom"/>
</dbReference>
<proteinExistence type="predicted"/>
<reference evidence="2 3" key="1">
    <citation type="journal article" date="2011" name="J. Bacteriol.">
        <title>Genome sequence of Salinisphaera shabanensis, a gammaproteobacterium from the harsh, variable environment of the brine-seawater interface of the Shaban Deep in the Red Sea.</title>
        <authorList>
            <person name="Antunes A."/>
            <person name="Alam I."/>
            <person name="Bajic V.B."/>
            <person name="Stingl U."/>
        </authorList>
    </citation>
    <scope>NUCLEOTIDE SEQUENCE [LARGE SCALE GENOMIC DNA]</scope>
    <source>
        <strain evidence="2 3">E1L3A</strain>
    </source>
</reference>
<keyword evidence="3" id="KW-1185">Reference proteome</keyword>
<organism evidence="2 3">
    <name type="scientific">Salinisphaera shabanensis E1L3A</name>
    <dbReference type="NCBI Taxonomy" id="1033802"/>
    <lineage>
        <taxon>Bacteria</taxon>
        <taxon>Pseudomonadati</taxon>
        <taxon>Pseudomonadota</taxon>
        <taxon>Gammaproteobacteria</taxon>
        <taxon>Salinisphaerales</taxon>
        <taxon>Salinisphaeraceae</taxon>
        <taxon>Salinisphaera</taxon>
    </lineage>
</organism>
<protein>
    <submittedName>
        <fullName evidence="2">RES domain-containing protein</fullName>
    </submittedName>
</protein>
<dbReference type="Pfam" id="PF08808">
    <property type="entry name" value="RES"/>
    <property type="match status" value="1"/>
</dbReference>
<dbReference type="STRING" id="1033802.SSPSH_001461"/>
<reference evidence="2 3" key="2">
    <citation type="journal article" date="2013" name="PLoS ONE">
        <title>INDIGO - INtegrated Data Warehouse of MIcrobial GenOmes with Examples from the Red Sea Extremophiles.</title>
        <authorList>
            <person name="Alam I."/>
            <person name="Antunes A."/>
            <person name="Kamau A.A."/>
            <person name="Ba Alawi W."/>
            <person name="Kalkatawi M."/>
            <person name="Stingl U."/>
            <person name="Bajic V.B."/>
        </authorList>
    </citation>
    <scope>NUCLEOTIDE SEQUENCE [LARGE SCALE GENOMIC DNA]</scope>
    <source>
        <strain evidence="2 3">E1L3A</strain>
    </source>
</reference>
<dbReference type="OrthoDB" id="648213at2"/>
<comment type="caution">
    <text evidence="2">The sequence shown here is derived from an EMBL/GenBank/DDBJ whole genome shotgun (WGS) entry which is preliminary data.</text>
</comment>
<gene>
    <name evidence="2" type="ORF">SSPSH_001461</name>
</gene>
<sequence length="341" mass="38676">MQLYCCPGCIGDAQLEIQIFPFLGATRGDCCFCGSSNVPLIEPFKLSNYFESLIAIYEYDPNGEPLVDYLKSDWRLFDHDVMDRAHSNELLAEILDDGDIVRQRFSPSPMYHSQGLGDWHVLRFEMLHQNRWFMDVPFDDARLQGILTHLIARDIQPRWFRARLIGSQTPFGIEEMGAPPKHLASYGRANPPGIPYLYLGSRPNTAVAEIRPHTGELVRVAEFELNDGLKLADFREPRKSVSPFLLDEPELIGQLLADIPFLECLGQELTRPVLPSSSAIDYIPSQYFCEFIKKCLYDGVIYRSSVSDGINLALFSQEDADPKAISTYTVKDVSVEIETQR</sequence>
<dbReference type="SMART" id="SM00953">
    <property type="entry name" value="RES"/>
    <property type="match status" value="1"/>
</dbReference>
<feature type="domain" description="RES" evidence="1">
    <location>
        <begin position="172"/>
        <end position="327"/>
    </location>
</feature>
<dbReference type="EMBL" id="AFNV02000008">
    <property type="protein sequence ID" value="ERJ19691.1"/>
    <property type="molecule type" value="Genomic_DNA"/>
</dbReference>
<dbReference type="AlphaFoldDB" id="U2E7H6"/>
<name>U2E7H6_9GAMM</name>